<feature type="binding site" evidence="6">
    <location>
        <begin position="198"/>
        <end position="202"/>
    </location>
    <ligand>
        <name>AMP</name>
        <dbReference type="ChEBI" id="CHEBI:456215"/>
    </ligand>
</feature>
<comment type="similarity">
    <text evidence="6">Belongs to the NnrD/CARKD family.</text>
</comment>
<feature type="binding site" evidence="6">
    <location>
        <position position="108"/>
    </location>
    <ligand>
        <name>(6S)-NADPHX</name>
        <dbReference type="ChEBI" id="CHEBI:64076"/>
    </ligand>
</feature>
<keyword evidence="1 6" id="KW-0547">Nucleotide-binding</keyword>
<comment type="cofactor">
    <cofactor evidence="6">
        <name>Mg(2+)</name>
        <dbReference type="ChEBI" id="CHEBI:18420"/>
    </cofactor>
</comment>
<evidence type="ECO:0000256" key="4">
    <source>
        <dbReference type="ARBA" id="ARBA00023027"/>
    </source>
</evidence>
<keyword evidence="2 6" id="KW-0067">ATP-binding</keyword>
<evidence type="ECO:0000256" key="6">
    <source>
        <dbReference type="HAMAP-Rule" id="MF_01965"/>
    </source>
</evidence>
<dbReference type="HAMAP" id="MF_01965">
    <property type="entry name" value="NADHX_dehydratase"/>
    <property type="match status" value="1"/>
</dbReference>
<dbReference type="InterPro" id="IPR000631">
    <property type="entry name" value="CARKD"/>
</dbReference>
<dbReference type="Gene3D" id="3.40.1190.20">
    <property type="match status" value="1"/>
</dbReference>
<gene>
    <name evidence="6" type="primary">nnrD</name>
    <name evidence="8" type="ORF">ENS64_02510</name>
</gene>
<dbReference type="GO" id="GO:0110051">
    <property type="term" value="P:metabolite repair"/>
    <property type="evidence" value="ECO:0007669"/>
    <property type="project" value="TreeGrafter"/>
</dbReference>
<dbReference type="SUPFAM" id="SSF53613">
    <property type="entry name" value="Ribokinase-like"/>
    <property type="match status" value="1"/>
</dbReference>
<proteinExistence type="inferred from homology"/>
<evidence type="ECO:0000313" key="8">
    <source>
        <dbReference type="EMBL" id="HGT38131.1"/>
    </source>
</evidence>
<dbReference type="InterPro" id="IPR017953">
    <property type="entry name" value="Carbohydrate_kinase_pred_CS"/>
</dbReference>
<comment type="subunit">
    <text evidence="6">Homotetramer.</text>
</comment>
<dbReference type="EMBL" id="DSVQ01000006">
    <property type="protein sequence ID" value="HGT38131.1"/>
    <property type="molecule type" value="Genomic_DNA"/>
</dbReference>
<dbReference type="PANTHER" id="PTHR12592">
    <property type="entry name" value="ATP-DEPENDENT (S)-NAD(P)H-HYDRATE DEHYDRATASE FAMILY MEMBER"/>
    <property type="match status" value="1"/>
</dbReference>
<feature type="binding site" evidence="6">
    <location>
        <position position="226"/>
    </location>
    <ligand>
        <name>AMP</name>
        <dbReference type="ChEBI" id="CHEBI:456215"/>
    </ligand>
</feature>
<comment type="function">
    <text evidence="6">Catalyzes the dehydration of the S-form of NAD(P)HX at the expense of ADP, which is converted to AMP. Together with NAD(P)HX epimerase, which catalyzes the epimerization of the S- and R-forms, the enzyme allows the repair of both epimers of NAD(P)HX, a damaged form of NAD(P)H that is a result of enzymatic or heat-dependent hydration.</text>
</comment>
<dbReference type="GO" id="GO:0046496">
    <property type="term" value="P:nicotinamide nucleotide metabolic process"/>
    <property type="evidence" value="ECO:0007669"/>
    <property type="project" value="UniProtKB-UniRule"/>
</dbReference>
<feature type="binding site" evidence="6">
    <location>
        <position position="227"/>
    </location>
    <ligand>
        <name>(6S)-NADPHX</name>
        <dbReference type="ChEBI" id="CHEBI:64076"/>
    </ligand>
</feature>
<evidence type="ECO:0000259" key="7">
    <source>
        <dbReference type="PROSITE" id="PS51383"/>
    </source>
</evidence>
<dbReference type="PANTHER" id="PTHR12592:SF0">
    <property type="entry name" value="ATP-DEPENDENT (S)-NAD(P)H-HYDRATE DEHYDRATASE"/>
    <property type="match status" value="1"/>
</dbReference>
<dbReference type="GO" id="GO:0005524">
    <property type="term" value="F:ATP binding"/>
    <property type="evidence" value="ECO:0007669"/>
    <property type="project" value="UniProtKB-KW"/>
</dbReference>
<dbReference type="EC" id="4.2.1.136" evidence="6"/>
<comment type="caution">
    <text evidence="8">The sequence shown here is derived from an EMBL/GenBank/DDBJ whole genome shotgun (WGS) entry which is preliminary data.</text>
</comment>
<accession>A0A7C4LNL0</accession>
<evidence type="ECO:0000256" key="3">
    <source>
        <dbReference type="ARBA" id="ARBA00022857"/>
    </source>
</evidence>
<keyword evidence="4 6" id="KW-0520">NAD</keyword>
<dbReference type="GO" id="GO:0052855">
    <property type="term" value="F:ADP-dependent NAD(P)H-hydrate dehydratase activity"/>
    <property type="evidence" value="ECO:0007669"/>
    <property type="project" value="UniProtKB-UniRule"/>
</dbReference>
<sequence>MERITALPDPPARPVDAHKGSFGRVLIVAGSRGMTGAACLAGVAALRAGAGLVTVATPQSAQVVVASFEPSYLTLGLPDDVQGRLSQAALPTVLTAIAGQTAVAWGPGLGRSDELDELTHVVYQAASVPMVFDADGLNALVQRRTALADSHPAGPRILTPHPGEFARLTGRSVEDIAEHREDLAVDFARQHGVIVVLKGAGTVISDGERVAVNTTGNSGLATGGTGDVLTGLLAGLLAQRMEPFAAAQFAVYLHGLAGDLAAAELSPAGMIASDLLKYLPRAWRRMGY</sequence>
<dbReference type="AlphaFoldDB" id="A0A7C4LNL0"/>
<dbReference type="NCBIfam" id="TIGR00196">
    <property type="entry name" value="yjeF_cterm"/>
    <property type="match status" value="1"/>
</dbReference>
<evidence type="ECO:0000256" key="5">
    <source>
        <dbReference type="ARBA" id="ARBA00023239"/>
    </source>
</evidence>
<keyword evidence="5 6" id="KW-0456">Lyase</keyword>
<feature type="binding site" evidence="6">
    <location>
        <position position="161"/>
    </location>
    <ligand>
        <name>(6S)-NADPHX</name>
        <dbReference type="ChEBI" id="CHEBI:64076"/>
    </ligand>
</feature>
<dbReference type="PROSITE" id="PS01050">
    <property type="entry name" value="YJEF_C_2"/>
    <property type="match status" value="1"/>
</dbReference>
<dbReference type="GO" id="GO:0052856">
    <property type="term" value="F:NAD(P)HX epimerase activity"/>
    <property type="evidence" value="ECO:0007669"/>
    <property type="project" value="TreeGrafter"/>
</dbReference>
<dbReference type="CDD" id="cd01171">
    <property type="entry name" value="YXKO-related"/>
    <property type="match status" value="1"/>
</dbReference>
<evidence type="ECO:0000256" key="1">
    <source>
        <dbReference type="ARBA" id="ARBA00022741"/>
    </source>
</evidence>
<evidence type="ECO:0000256" key="2">
    <source>
        <dbReference type="ARBA" id="ARBA00022840"/>
    </source>
</evidence>
<feature type="domain" description="YjeF C-terminal" evidence="7">
    <location>
        <begin position="2"/>
        <end position="286"/>
    </location>
</feature>
<comment type="catalytic activity">
    <reaction evidence="6">
        <text>(6S)-NADPHX + ADP = AMP + phosphate + NADPH + H(+)</text>
        <dbReference type="Rhea" id="RHEA:32235"/>
        <dbReference type="ChEBI" id="CHEBI:15378"/>
        <dbReference type="ChEBI" id="CHEBI:43474"/>
        <dbReference type="ChEBI" id="CHEBI:57783"/>
        <dbReference type="ChEBI" id="CHEBI:64076"/>
        <dbReference type="ChEBI" id="CHEBI:456215"/>
        <dbReference type="ChEBI" id="CHEBI:456216"/>
        <dbReference type="EC" id="4.2.1.136"/>
    </reaction>
</comment>
<comment type="catalytic activity">
    <reaction evidence="6">
        <text>(6S)-NADHX + ADP = AMP + phosphate + NADH + H(+)</text>
        <dbReference type="Rhea" id="RHEA:32223"/>
        <dbReference type="ChEBI" id="CHEBI:15378"/>
        <dbReference type="ChEBI" id="CHEBI:43474"/>
        <dbReference type="ChEBI" id="CHEBI:57945"/>
        <dbReference type="ChEBI" id="CHEBI:64074"/>
        <dbReference type="ChEBI" id="CHEBI:456215"/>
        <dbReference type="ChEBI" id="CHEBI:456216"/>
        <dbReference type="EC" id="4.2.1.136"/>
    </reaction>
</comment>
<keyword evidence="3 6" id="KW-0521">NADP</keyword>
<dbReference type="InterPro" id="IPR029056">
    <property type="entry name" value="Ribokinase-like"/>
</dbReference>
<reference evidence="8" key="1">
    <citation type="journal article" date="2020" name="mSystems">
        <title>Genome- and Community-Level Interaction Insights into Carbon Utilization and Element Cycling Functions of Hydrothermarchaeota in Hydrothermal Sediment.</title>
        <authorList>
            <person name="Zhou Z."/>
            <person name="Liu Y."/>
            <person name="Xu W."/>
            <person name="Pan J."/>
            <person name="Luo Z.H."/>
            <person name="Li M."/>
        </authorList>
    </citation>
    <scope>NUCLEOTIDE SEQUENCE [LARGE SCALE GENOMIC DNA]</scope>
    <source>
        <strain evidence="8">SpSt-508</strain>
    </source>
</reference>
<feature type="binding site" evidence="6">
    <location>
        <position position="37"/>
    </location>
    <ligand>
        <name>(6S)-NADPHX</name>
        <dbReference type="ChEBI" id="CHEBI:64076"/>
    </ligand>
</feature>
<name>A0A7C4LNL0_9PLAN</name>
<dbReference type="PROSITE" id="PS51383">
    <property type="entry name" value="YJEF_C_3"/>
    <property type="match status" value="1"/>
</dbReference>
<protein>
    <recommendedName>
        <fullName evidence="6">ADP-dependent (S)-NAD(P)H-hydrate dehydratase</fullName>
        <ecNumber evidence="6">4.2.1.136</ecNumber>
    </recommendedName>
    <alternativeName>
        <fullName evidence="6">ADP-dependent NAD(P)HX dehydratase</fullName>
    </alternativeName>
</protein>
<organism evidence="8">
    <name type="scientific">Schlesneria paludicola</name>
    <dbReference type="NCBI Taxonomy" id="360056"/>
    <lineage>
        <taxon>Bacteria</taxon>
        <taxon>Pseudomonadati</taxon>
        <taxon>Planctomycetota</taxon>
        <taxon>Planctomycetia</taxon>
        <taxon>Planctomycetales</taxon>
        <taxon>Planctomycetaceae</taxon>
        <taxon>Schlesneria</taxon>
    </lineage>
</organism>
<dbReference type="Pfam" id="PF01256">
    <property type="entry name" value="Carb_kinase"/>
    <property type="match status" value="1"/>
</dbReference>